<evidence type="ECO:0000313" key="3">
    <source>
        <dbReference type="EMBL" id="KOH43329.1"/>
    </source>
</evidence>
<keyword evidence="1" id="KW-0862">Zinc</keyword>
<dbReference type="AlphaFoldDB" id="A0A0L8V4H6"/>
<name>A0A0L8V4H6_9BACT</name>
<feature type="binding site" evidence="1">
    <location>
        <position position="244"/>
    </location>
    <ligand>
        <name>Zn(2+)</name>
        <dbReference type="ChEBI" id="CHEBI:29105"/>
    </ligand>
</feature>
<dbReference type="GO" id="GO:0046872">
    <property type="term" value="F:metal ion binding"/>
    <property type="evidence" value="ECO:0007669"/>
    <property type="project" value="UniProtKB-KW"/>
</dbReference>
<feature type="transmembrane region" description="Helical" evidence="2">
    <location>
        <begin position="339"/>
        <end position="356"/>
    </location>
</feature>
<dbReference type="STRING" id="1409788.NC99_38890"/>
<dbReference type="InterPro" id="IPR007822">
    <property type="entry name" value="LANC-like"/>
</dbReference>
<keyword evidence="4" id="KW-1185">Reference proteome</keyword>
<evidence type="ECO:0000256" key="1">
    <source>
        <dbReference type="PIRSR" id="PIRSR607822-1"/>
    </source>
</evidence>
<dbReference type="PRINTS" id="PR01955">
    <property type="entry name" value="LANCFRANKIA"/>
</dbReference>
<evidence type="ECO:0000256" key="2">
    <source>
        <dbReference type="SAM" id="Phobius"/>
    </source>
</evidence>
<keyword evidence="2" id="KW-0812">Transmembrane</keyword>
<dbReference type="RefSeq" id="WP_162231254.1">
    <property type="nucleotide sequence ID" value="NZ_LGIA01000192.1"/>
</dbReference>
<gene>
    <name evidence="3" type="ORF">NC99_38890</name>
</gene>
<dbReference type="Gene3D" id="1.50.10.20">
    <property type="match status" value="1"/>
</dbReference>
<dbReference type="PRINTS" id="PR01950">
    <property type="entry name" value="LANCSUPER"/>
</dbReference>
<dbReference type="GO" id="GO:0031179">
    <property type="term" value="P:peptide modification"/>
    <property type="evidence" value="ECO:0007669"/>
    <property type="project" value="InterPro"/>
</dbReference>
<dbReference type="Proteomes" id="UP000036958">
    <property type="component" value="Unassembled WGS sequence"/>
</dbReference>
<evidence type="ECO:0008006" key="5">
    <source>
        <dbReference type="Google" id="ProtNLM"/>
    </source>
</evidence>
<dbReference type="EMBL" id="LGIA01000192">
    <property type="protein sequence ID" value="KOH43329.1"/>
    <property type="molecule type" value="Genomic_DNA"/>
</dbReference>
<keyword evidence="2" id="KW-0472">Membrane</keyword>
<dbReference type="Pfam" id="PF05147">
    <property type="entry name" value="LANC_like"/>
    <property type="match status" value="1"/>
</dbReference>
<keyword evidence="1" id="KW-0479">Metal-binding</keyword>
<evidence type="ECO:0000313" key="4">
    <source>
        <dbReference type="Proteomes" id="UP000036958"/>
    </source>
</evidence>
<comment type="caution">
    <text evidence="3">The sequence shown here is derived from an EMBL/GenBank/DDBJ whole genome shotgun (WGS) entry which is preliminary data.</text>
</comment>
<accession>A0A0L8V4H6</accession>
<protein>
    <recommendedName>
        <fullName evidence="5">Lantibiotic biosynthesis protein</fullName>
    </recommendedName>
</protein>
<dbReference type="SMART" id="SM01260">
    <property type="entry name" value="LANC_like"/>
    <property type="match status" value="1"/>
</dbReference>
<feature type="binding site" evidence="1">
    <location>
        <position position="295"/>
    </location>
    <ligand>
        <name>Zn(2+)</name>
        <dbReference type="ChEBI" id="CHEBI:29105"/>
    </ligand>
</feature>
<reference evidence="4" key="1">
    <citation type="submission" date="2015-07" db="EMBL/GenBank/DDBJ databases">
        <title>Genome sequencing of Sunxiuqinia dokdonensis strain SK.</title>
        <authorList>
            <person name="Ahn S."/>
            <person name="Kim B.-C."/>
        </authorList>
    </citation>
    <scope>NUCLEOTIDE SEQUENCE [LARGE SCALE GENOMIC DNA]</scope>
    <source>
        <strain evidence="4">SK</strain>
    </source>
</reference>
<feature type="binding site" evidence="1">
    <location>
        <position position="294"/>
    </location>
    <ligand>
        <name>Zn(2+)</name>
        <dbReference type="ChEBI" id="CHEBI:29105"/>
    </ligand>
</feature>
<feature type="transmembrane region" description="Helical" evidence="2">
    <location>
        <begin position="171"/>
        <end position="192"/>
    </location>
</feature>
<sequence length="370" mass="42658">MINKISDIANEVTKDNLRQIGLLEGEIGKILFLSEYLNFQEDKNITNYLNQSIPRVIGEIESRPYTYNYANGLCGILTAFCLINKTLEIPLEVTYDTDNQMFSTFKKSLKPNNYEFLFGGLGYMFYFLNRPDDVAVPFLEEMINDLLAFRNKNGHGIFWKSYHRVTFDKSYVNLGLAHGMAAIVGIMAETYFKYPNFWHAKRIVEQIYQFYLSNENHTSKNTSLFAYGISSKNRIDKNCRLAWCYGDAGIGITFLISGNKIGNTEVYEFGKEILLHSAIRRDVSDSQVDDPYFCHGSAGLAIIFLNAYKLTKDKRFEETAFYWLNTTLRFLKEKKYSRTGFLTGLSGVGLVLLSFLKNDHLQWEKLMLLK</sequence>
<proteinExistence type="predicted"/>
<dbReference type="SUPFAM" id="SSF158745">
    <property type="entry name" value="LanC-like"/>
    <property type="match status" value="1"/>
</dbReference>
<organism evidence="3 4">
    <name type="scientific">Sunxiuqinia dokdonensis</name>
    <dbReference type="NCBI Taxonomy" id="1409788"/>
    <lineage>
        <taxon>Bacteria</taxon>
        <taxon>Pseudomonadati</taxon>
        <taxon>Bacteroidota</taxon>
        <taxon>Bacteroidia</taxon>
        <taxon>Marinilabiliales</taxon>
        <taxon>Prolixibacteraceae</taxon>
        <taxon>Sunxiuqinia</taxon>
    </lineage>
</organism>
<keyword evidence="2" id="KW-1133">Transmembrane helix</keyword>